<evidence type="ECO:0000256" key="1">
    <source>
        <dbReference type="SAM" id="MobiDB-lite"/>
    </source>
</evidence>
<evidence type="ECO:0000256" key="2">
    <source>
        <dbReference type="SAM" id="SignalP"/>
    </source>
</evidence>
<sequence length="263" mass="28458">MRRLVPVGALLVCLSGCVITPMAPMTADTRAGEPAETAREEGDRMGVEPGVLKGRVVGADGRPVQGAKVVADNQLLYNSNLIVSTDADGRYRVETDIAATFHVTASMTVEHNGTSYQVDLSPDDDSSFAGPTGAIRDFTWKLTGEKADGLGHYGGSVLFHLDMTDPRNPEAFLEDEKVELTLTPESTLLDGSQGQVITRRAVRTPDGSGLVDVPIARYRVSASYEGRPLQVRLRGQDAYAPEIVADFSQYISSVYWIQLELKL</sequence>
<keyword evidence="4" id="KW-1185">Reference proteome</keyword>
<protein>
    <submittedName>
        <fullName evidence="3">Carboxypeptidase-like regulatory domain-containing protein</fullName>
    </submittedName>
</protein>
<name>A0ABT4TEN6_9ACTN</name>
<dbReference type="InterPro" id="IPR008969">
    <property type="entry name" value="CarboxyPept-like_regulatory"/>
</dbReference>
<dbReference type="Proteomes" id="UP001212498">
    <property type="component" value="Unassembled WGS sequence"/>
</dbReference>
<reference evidence="3 4" key="1">
    <citation type="submission" date="2022-11" db="EMBL/GenBank/DDBJ databases">
        <title>Nonomuraea corallina sp. nov., a new species of the genus Nonomuraea isolated from sea side sediment in Thai sea.</title>
        <authorList>
            <person name="Ngamcharungchit C."/>
            <person name="Matsumoto A."/>
            <person name="Suriyachadkun C."/>
            <person name="Panbangred W."/>
            <person name="Inahashi Y."/>
            <person name="Intra B."/>
        </authorList>
    </citation>
    <scope>NUCLEOTIDE SEQUENCE [LARGE SCALE GENOMIC DNA]</scope>
    <source>
        <strain evidence="3 4">DSM 43553</strain>
    </source>
</reference>
<dbReference type="SUPFAM" id="SSF49464">
    <property type="entry name" value="Carboxypeptidase regulatory domain-like"/>
    <property type="match status" value="1"/>
</dbReference>
<feature type="compositionally biased region" description="Basic and acidic residues" evidence="1">
    <location>
        <begin position="30"/>
        <end position="46"/>
    </location>
</feature>
<evidence type="ECO:0000313" key="4">
    <source>
        <dbReference type="Proteomes" id="UP001212498"/>
    </source>
</evidence>
<organism evidence="3 4">
    <name type="scientific">Nonomuraea ferruginea</name>
    <dbReference type="NCBI Taxonomy" id="46174"/>
    <lineage>
        <taxon>Bacteria</taxon>
        <taxon>Bacillati</taxon>
        <taxon>Actinomycetota</taxon>
        <taxon>Actinomycetes</taxon>
        <taxon>Streptosporangiales</taxon>
        <taxon>Streptosporangiaceae</taxon>
        <taxon>Nonomuraea</taxon>
    </lineage>
</organism>
<dbReference type="Pfam" id="PF13620">
    <property type="entry name" value="CarboxypepD_reg"/>
    <property type="match status" value="1"/>
</dbReference>
<dbReference type="RefSeq" id="WP_271280371.1">
    <property type="nucleotide sequence ID" value="NZ_BAABFD010000024.1"/>
</dbReference>
<feature type="signal peptide" evidence="2">
    <location>
        <begin position="1"/>
        <end position="23"/>
    </location>
</feature>
<comment type="caution">
    <text evidence="3">The sequence shown here is derived from an EMBL/GenBank/DDBJ whole genome shotgun (WGS) entry which is preliminary data.</text>
</comment>
<feature type="chain" id="PRO_5046154447" evidence="2">
    <location>
        <begin position="24"/>
        <end position="263"/>
    </location>
</feature>
<dbReference type="Gene3D" id="2.60.40.1120">
    <property type="entry name" value="Carboxypeptidase-like, regulatory domain"/>
    <property type="match status" value="1"/>
</dbReference>
<evidence type="ECO:0000313" key="3">
    <source>
        <dbReference type="EMBL" id="MDA0647396.1"/>
    </source>
</evidence>
<proteinExistence type="predicted"/>
<dbReference type="EMBL" id="JAPNUD010000290">
    <property type="protein sequence ID" value="MDA0647396.1"/>
    <property type="molecule type" value="Genomic_DNA"/>
</dbReference>
<feature type="region of interest" description="Disordered" evidence="1">
    <location>
        <begin position="27"/>
        <end position="47"/>
    </location>
</feature>
<keyword evidence="2" id="KW-0732">Signal</keyword>
<gene>
    <name evidence="3" type="ORF">OUY24_42790</name>
</gene>
<accession>A0ABT4TEN6</accession>